<keyword evidence="3" id="KW-0812">Transmembrane</keyword>
<organism evidence="6 7">
    <name type="scientific">Anaerosacchariphilus polymeriproducens</name>
    <dbReference type="NCBI Taxonomy" id="1812858"/>
    <lineage>
        <taxon>Bacteria</taxon>
        <taxon>Bacillati</taxon>
        <taxon>Bacillota</taxon>
        <taxon>Clostridia</taxon>
        <taxon>Lachnospirales</taxon>
        <taxon>Lachnospiraceae</taxon>
        <taxon>Anaerosacchariphilus</taxon>
    </lineage>
</organism>
<protein>
    <submittedName>
        <fullName evidence="6">DUF4349 domain-containing protein</fullName>
    </submittedName>
</protein>
<dbReference type="Pfam" id="PF14257">
    <property type="entry name" value="DUF4349"/>
    <property type="match status" value="1"/>
</dbReference>
<gene>
    <name evidence="6" type="ORF">DWV06_06625</name>
</gene>
<keyword evidence="3" id="KW-1133">Transmembrane helix</keyword>
<evidence type="ECO:0000256" key="2">
    <source>
        <dbReference type="SAM" id="MobiDB-lite"/>
    </source>
</evidence>
<dbReference type="InterPro" id="IPR025645">
    <property type="entry name" value="DUF4349"/>
</dbReference>
<dbReference type="EMBL" id="QRCT01000016">
    <property type="protein sequence ID" value="RDU23964.1"/>
    <property type="molecule type" value="Genomic_DNA"/>
</dbReference>
<feature type="chain" id="PRO_5039273879" evidence="4">
    <location>
        <begin position="24"/>
        <end position="320"/>
    </location>
</feature>
<dbReference type="Proteomes" id="UP000255036">
    <property type="component" value="Unassembled WGS sequence"/>
</dbReference>
<name>A0A371AWK3_9FIRM</name>
<dbReference type="RefSeq" id="WP_115481397.1">
    <property type="nucleotide sequence ID" value="NZ_QRCT01000016.1"/>
</dbReference>
<dbReference type="PROSITE" id="PS51257">
    <property type="entry name" value="PROKAR_LIPOPROTEIN"/>
    <property type="match status" value="1"/>
</dbReference>
<evidence type="ECO:0000313" key="6">
    <source>
        <dbReference type="EMBL" id="RDU23964.1"/>
    </source>
</evidence>
<evidence type="ECO:0000259" key="5">
    <source>
        <dbReference type="Pfam" id="PF14257"/>
    </source>
</evidence>
<feature type="transmembrane region" description="Helical" evidence="3">
    <location>
        <begin position="275"/>
        <end position="300"/>
    </location>
</feature>
<feature type="signal peptide" evidence="4">
    <location>
        <begin position="1"/>
        <end position="23"/>
    </location>
</feature>
<feature type="domain" description="DUF4349" evidence="5">
    <location>
        <begin position="83"/>
        <end position="296"/>
    </location>
</feature>
<keyword evidence="3" id="KW-0472">Membrane</keyword>
<keyword evidence="4" id="KW-0732">Signal</keyword>
<reference evidence="6 7" key="1">
    <citation type="submission" date="2018-07" db="EMBL/GenBank/DDBJ databases">
        <title>Anaerosacharophilus polymeroproducens gen. nov. sp. nov., an anaerobic bacterium isolated from salt field.</title>
        <authorList>
            <person name="Kim W."/>
            <person name="Yang S.-H."/>
            <person name="Oh J."/>
            <person name="Lee J.-H."/>
            <person name="Kwon K.K."/>
        </authorList>
    </citation>
    <scope>NUCLEOTIDE SEQUENCE [LARGE SCALE GENOMIC DNA]</scope>
    <source>
        <strain evidence="6 7">MCWD5</strain>
    </source>
</reference>
<evidence type="ECO:0000256" key="3">
    <source>
        <dbReference type="SAM" id="Phobius"/>
    </source>
</evidence>
<keyword evidence="7" id="KW-1185">Reference proteome</keyword>
<sequence length="320" mass="36247">MKWKLRKKLLIIVGILSILLAGCSGTNSKSEEPITDKATQAEEAGFEQGGSTASTADIAKEQASTNDKSGSTKEGVKTQDTKRKLIKNADLSVETKEFDDFINNLEKEINTLGGYTQSLDMQENGKKSVDNRYATIVARIPVEKLSDFINKVSDTGNLTDKNINVEDVTLQYVDMESHKKALVVEQERLLEILKKAEKLEDIIAIENRLSEVRYQIESYESQMRTYDNQINYSTVTIKVTEVEKETPVNKQTFFEEIKIGFVNNTDKIAIGIKSLFIWFIVNIPYFVILAIITVVIIILIKKYSKKGMIQKNEEIKEKKK</sequence>
<accession>A0A371AWK3</accession>
<keyword evidence="1" id="KW-0175">Coiled coil</keyword>
<dbReference type="OrthoDB" id="2162337at2"/>
<feature type="coiled-coil region" evidence="1">
    <location>
        <begin position="202"/>
        <end position="229"/>
    </location>
</feature>
<proteinExistence type="predicted"/>
<evidence type="ECO:0000256" key="1">
    <source>
        <dbReference type="SAM" id="Coils"/>
    </source>
</evidence>
<comment type="caution">
    <text evidence="6">The sequence shown here is derived from an EMBL/GenBank/DDBJ whole genome shotgun (WGS) entry which is preliminary data.</text>
</comment>
<evidence type="ECO:0000256" key="4">
    <source>
        <dbReference type="SAM" id="SignalP"/>
    </source>
</evidence>
<dbReference type="AlphaFoldDB" id="A0A371AWK3"/>
<evidence type="ECO:0000313" key="7">
    <source>
        <dbReference type="Proteomes" id="UP000255036"/>
    </source>
</evidence>
<feature type="region of interest" description="Disordered" evidence="2">
    <location>
        <begin position="26"/>
        <end position="55"/>
    </location>
</feature>